<evidence type="ECO:0000313" key="1">
    <source>
        <dbReference type="EMBL" id="TFK70137.1"/>
    </source>
</evidence>
<evidence type="ECO:0000313" key="2">
    <source>
        <dbReference type="Proteomes" id="UP000308600"/>
    </source>
</evidence>
<reference evidence="1 2" key="1">
    <citation type="journal article" date="2019" name="Nat. Ecol. Evol.">
        <title>Megaphylogeny resolves global patterns of mushroom evolution.</title>
        <authorList>
            <person name="Varga T."/>
            <person name="Krizsan K."/>
            <person name="Foldi C."/>
            <person name="Dima B."/>
            <person name="Sanchez-Garcia M."/>
            <person name="Sanchez-Ramirez S."/>
            <person name="Szollosi G.J."/>
            <person name="Szarkandi J.G."/>
            <person name="Papp V."/>
            <person name="Albert L."/>
            <person name="Andreopoulos W."/>
            <person name="Angelini C."/>
            <person name="Antonin V."/>
            <person name="Barry K.W."/>
            <person name="Bougher N.L."/>
            <person name="Buchanan P."/>
            <person name="Buyck B."/>
            <person name="Bense V."/>
            <person name="Catcheside P."/>
            <person name="Chovatia M."/>
            <person name="Cooper J."/>
            <person name="Damon W."/>
            <person name="Desjardin D."/>
            <person name="Finy P."/>
            <person name="Geml J."/>
            <person name="Haridas S."/>
            <person name="Hughes K."/>
            <person name="Justo A."/>
            <person name="Karasinski D."/>
            <person name="Kautmanova I."/>
            <person name="Kiss B."/>
            <person name="Kocsube S."/>
            <person name="Kotiranta H."/>
            <person name="LaButti K.M."/>
            <person name="Lechner B.E."/>
            <person name="Liimatainen K."/>
            <person name="Lipzen A."/>
            <person name="Lukacs Z."/>
            <person name="Mihaltcheva S."/>
            <person name="Morgado L.N."/>
            <person name="Niskanen T."/>
            <person name="Noordeloos M.E."/>
            <person name="Ohm R.A."/>
            <person name="Ortiz-Santana B."/>
            <person name="Ovrebo C."/>
            <person name="Racz N."/>
            <person name="Riley R."/>
            <person name="Savchenko A."/>
            <person name="Shiryaev A."/>
            <person name="Soop K."/>
            <person name="Spirin V."/>
            <person name="Szebenyi C."/>
            <person name="Tomsovsky M."/>
            <person name="Tulloss R.E."/>
            <person name="Uehling J."/>
            <person name="Grigoriev I.V."/>
            <person name="Vagvolgyi C."/>
            <person name="Papp T."/>
            <person name="Martin F.M."/>
            <person name="Miettinen O."/>
            <person name="Hibbett D.S."/>
            <person name="Nagy L.G."/>
        </authorList>
    </citation>
    <scope>NUCLEOTIDE SEQUENCE [LARGE SCALE GENOMIC DNA]</scope>
    <source>
        <strain evidence="1 2">NL-1719</strain>
    </source>
</reference>
<proteinExistence type="predicted"/>
<protein>
    <submittedName>
        <fullName evidence="1">Uncharacterized protein</fullName>
    </submittedName>
</protein>
<accession>A0ACD3AXQ2</accession>
<dbReference type="EMBL" id="ML208318">
    <property type="protein sequence ID" value="TFK70137.1"/>
    <property type="molecule type" value="Genomic_DNA"/>
</dbReference>
<dbReference type="Proteomes" id="UP000308600">
    <property type="component" value="Unassembled WGS sequence"/>
</dbReference>
<gene>
    <name evidence="1" type="ORF">BDN72DRAFT_959047</name>
</gene>
<name>A0ACD3AXQ2_9AGAR</name>
<keyword evidence="2" id="KW-1185">Reference proteome</keyword>
<organism evidence="1 2">
    <name type="scientific">Pluteus cervinus</name>
    <dbReference type="NCBI Taxonomy" id="181527"/>
    <lineage>
        <taxon>Eukaryota</taxon>
        <taxon>Fungi</taxon>
        <taxon>Dikarya</taxon>
        <taxon>Basidiomycota</taxon>
        <taxon>Agaricomycotina</taxon>
        <taxon>Agaricomycetes</taxon>
        <taxon>Agaricomycetidae</taxon>
        <taxon>Agaricales</taxon>
        <taxon>Pluteineae</taxon>
        <taxon>Pluteaceae</taxon>
        <taxon>Pluteus</taxon>
    </lineage>
</organism>
<sequence length="612" mass="66136">MARSSKTVDSNYDPPRKTRFTTTSTLSISTTPSPSLSRSSSPGLGSPDVYSTTLPWWRAEIRRRLVKSVAWESRVIARMQDYIRTPWLDAYFVYTSSLGTHTFFMTALPGVFFFGFEEMGRGLIILLALGVYFSSFIKDLICSPRPFAPPVTRLTIGTHHLEYGFPSTHSTNSVSIALLLFAHIHSLSLPTTTTEPIISPHTYTLSVILLAWYIFSIVFGRLYTAMHSFTDCIVGVLLGTGIWWGHTNFPGIPITLSPSNPLFHIIPFIGLGTLITPTTLTIQIGRGLGLGSLLETWIHKGGWEVPLILIPLCLLAVNQHPQPVDDCPCFEDAIAFMSVILGSQVGKWVTTYFGWGVGMGRTVVMPGSGWVKLHGGEGWVMVERTLGDVGVWWGFAVMKMVVGVLIIFTWRILAKSLLHLILPPTYRLLARGVSLPSRRFYTPATDYKSVPSEFGGGVGGHGLRPIPSVIDLPSSGGVGVEVGGIGSGSGVGVEGRRYAGGVEGRYAGGRELRVRGVGGNGNGVYRNGKTLGVNGGGGGGSLSGMTNGSTNGYYYSEKGNDEGGQELDAVKHYDADVLTKVFVYVGIGFLACEGVPVMFELVGWGVRSWVPV</sequence>